<dbReference type="CDD" id="cd05008">
    <property type="entry name" value="SIS_GlmS_GlmD_1"/>
    <property type="match status" value="1"/>
</dbReference>
<reference evidence="12" key="1">
    <citation type="journal article" date="2013" name="Nature">
        <title>Pan genome of the phytoplankton Emiliania underpins its global distribution.</title>
        <authorList>
            <person name="Read B.A."/>
            <person name="Kegel J."/>
            <person name="Klute M.J."/>
            <person name="Kuo A."/>
            <person name="Lefebvre S.C."/>
            <person name="Maumus F."/>
            <person name="Mayer C."/>
            <person name="Miller J."/>
            <person name="Monier A."/>
            <person name="Salamov A."/>
            <person name="Young J."/>
            <person name="Aguilar M."/>
            <person name="Claverie J.M."/>
            <person name="Frickenhaus S."/>
            <person name="Gonzalez K."/>
            <person name="Herman E.K."/>
            <person name="Lin Y.C."/>
            <person name="Napier J."/>
            <person name="Ogata H."/>
            <person name="Sarno A.F."/>
            <person name="Shmutz J."/>
            <person name="Schroeder D."/>
            <person name="de Vargas C."/>
            <person name="Verret F."/>
            <person name="von Dassow P."/>
            <person name="Valentin K."/>
            <person name="Van de Peer Y."/>
            <person name="Wheeler G."/>
            <person name="Dacks J.B."/>
            <person name="Delwiche C.F."/>
            <person name="Dyhrman S.T."/>
            <person name="Glockner G."/>
            <person name="John U."/>
            <person name="Richards T."/>
            <person name="Worden A.Z."/>
            <person name="Zhang X."/>
            <person name="Grigoriev I.V."/>
            <person name="Allen A.E."/>
            <person name="Bidle K."/>
            <person name="Borodovsky M."/>
            <person name="Bowler C."/>
            <person name="Brownlee C."/>
            <person name="Cock J.M."/>
            <person name="Elias M."/>
            <person name="Gladyshev V.N."/>
            <person name="Groth M."/>
            <person name="Guda C."/>
            <person name="Hadaegh A."/>
            <person name="Iglesias-Rodriguez M.D."/>
            <person name="Jenkins J."/>
            <person name="Jones B.M."/>
            <person name="Lawson T."/>
            <person name="Leese F."/>
            <person name="Lindquist E."/>
            <person name="Lobanov A."/>
            <person name="Lomsadze A."/>
            <person name="Malik S.B."/>
            <person name="Marsh M.E."/>
            <person name="Mackinder L."/>
            <person name="Mock T."/>
            <person name="Mueller-Roeber B."/>
            <person name="Pagarete A."/>
            <person name="Parker M."/>
            <person name="Probert I."/>
            <person name="Quesneville H."/>
            <person name="Raines C."/>
            <person name="Rensing S.A."/>
            <person name="Riano-Pachon D.M."/>
            <person name="Richier S."/>
            <person name="Rokitta S."/>
            <person name="Shiraiwa Y."/>
            <person name="Soanes D.M."/>
            <person name="van der Giezen M."/>
            <person name="Wahlund T.M."/>
            <person name="Williams B."/>
            <person name="Wilson W."/>
            <person name="Wolfe G."/>
            <person name="Wurch L.L."/>
        </authorList>
    </citation>
    <scope>NUCLEOTIDE SEQUENCE</scope>
</reference>
<accession>A0A0D3KMP1</accession>
<dbReference type="EnsemblProtists" id="EOD37026">
    <property type="protein sequence ID" value="EOD37026"/>
    <property type="gene ID" value="EMIHUDRAFT_429133"/>
</dbReference>
<comment type="catalytic activity">
    <reaction evidence="1">
        <text>D-fructose 6-phosphate + L-glutamine = D-glucosamine 6-phosphate + L-glutamate</text>
        <dbReference type="Rhea" id="RHEA:13237"/>
        <dbReference type="ChEBI" id="CHEBI:29985"/>
        <dbReference type="ChEBI" id="CHEBI:58359"/>
        <dbReference type="ChEBI" id="CHEBI:58725"/>
        <dbReference type="ChEBI" id="CHEBI:61527"/>
        <dbReference type="EC" id="2.6.1.16"/>
    </reaction>
</comment>
<dbReference type="FunFam" id="3.60.20.10:FF:000006">
    <property type="entry name" value="Glutamine--fructose-6-phosphate aminotransferase [isomerizing]"/>
    <property type="match status" value="1"/>
</dbReference>
<keyword evidence="4" id="KW-0032">Aminotransferase</keyword>
<dbReference type="CDD" id="cd00714">
    <property type="entry name" value="GFAT"/>
    <property type="match status" value="1"/>
</dbReference>
<dbReference type="PANTHER" id="PTHR10937:SF0">
    <property type="entry name" value="GLUTAMINE--FRUCTOSE-6-PHOSPHATE TRANSAMINASE (ISOMERIZING)"/>
    <property type="match status" value="1"/>
</dbReference>
<dbReference type="Pfam" id="PF01380">
    <property type="entry name" value="SIS"/>
    <property type="match status" value="2"/>
</dbReference>
<dbReference type="Proteomes" id="UP000013827">
    <property type="component" value="Unassembled WGS sequence"/>
</dbReference>
<dbReference type="AlphaFoldDB" id="A0A0D3KMP1"/>
<evidence type="ECO:0000313" key="11">
    <source>
        <dbReference type="EnsemblProtists" id="EOD37026"/>
    </source>
</evidence>
<dbReference type="InterPro" id="IPR001347">
    <property type="entry name" value="SIS_dom"/>
</dbReference>
<dbReference type="GO" id="GO:0097367">
    <property type="term" value="F:carbohydrate derivative binding"/>
    <property type="evidence" value="ECO:0007669"/>
    <property type="project" value="InterPro"/>
</dbReference>
<organism evidence="11 12">
    <name type="scientific">Emiliania huxleyi (strain CCMP1516)</name>
    <dbReference type="NCBI Taxonomy" id="280463"/>
    <lineage>
        <taxon>Eukaryota</taxon>
        <taxon>Haptista</taxon>
        <taxon>Haptophyta</taxon>
        <taxon>Prymnesiophyceae</taxon>
        <taxon>Isochrysidales</taxon>
        <taxon>Noelaerhabdaceae</taxon>
        <taxon>Emiliania</taxon>
    </lineage>
</organism>
<dbReference type="InterPro" id="IPR017932">
    <property type="entry name" value="GATase_2_dom"/>
</dbReference>
<evidence type="ECO:0000256" key="5">
    <source>
        <dbReference type="ARBA" id="ARBA00022679"/>
    </source>
</evidence>
<feature type="domain" description="SIS" evidence="10">
    <location>
        <begin position="285"/>
        <end position="449"/>
    </location>
</feature>
<dbReference type="InterPro" id="IPR029055">
    <property type="entry name" value="Ntn_hydrolases_N"/>
</dbReference>
<evidence type="ECO:0000256" key="6">
    <source>
        <dbReference type="ARBA" id="ARBA00022737"/>
    </source>
</evidence>
<dbReference type="GO" id="GO:0005829">
    <property type="term" value="C:cytosol"/>
    <property type="evidence" value="ECO:0007669"/>
    <property type="project" value="TreeGrafter"/>
</dbReference>
<evidence type="ECO:0000256" key="3">
    <source>
        <dbReference type="ARBA" id="ARBA00016090"/>
    </source>
</evidence>
<dbReference type="Gene3D" id="3.60.20.10">
    <property type="entry name" value="Glutamine Phosphoribosylpyrophosphate, subunit 1, domain 1"/>
    <property type="match status" value="1"/>
</dbReference>
<feature type="region of interest" description="Disordered" evidence="8">
    <location>
        <begin position="200"/>
        <end position="224"/>
    </location>
</feature>
<dbReference type="STRING" id="2903.R1FN51"/>
<evidence type="ECO:0000256" key="1">
    <source>
        <dbReference type="ARBA" id="ARBA00001031"/>
    </source>
</evidence>
<evidence type="ECO:0000259" key="9">
    <source>
        <dbReference type="PROSITE" id="PS51278"/>
    </source>
</evidence>
<sequence length="617" mass="66854">MCGIVAYLGPSTAKDVMLAGLARLEYRGYDSAGVASGPSHTIGVVKAAGKVSVLASRSSSSLNTGTVGIAHTRWATHGAPTDANAHPHTSSDGGLAIVHNGIVENFVALREELQRKGYRMASETDTELIAHLISDVRKQKWMPLEEAVRQALSQVQGAYGICVISSEEPDLLARKGSPLLLGIGEDEYLLASDASAVIERTRRATSPQRRGEGGRQRPTGSQITMIDDGSLSRLRPAVLLSAISRLISAASRLQEICEQPEVLENAMRGRVTNRHSAGSRGCREMAERWPRAPRIIVVACGTSHHAGLIGEYLLENLAGCSRDAAEMMPCEVEYASEFRYRNPILCREDVLIAISQSGETADTRSRRRRSGKSARRLCLGICNTVGSSIARETDGGVYLHAGPEIGVASTKAFSAPAGRADTDLRRRGNPCELGAMLALPDQLRFVLEQKGTVYEMAKGTVYEMAKVFKYASNFLFLGRGYHYPLKEISYIHAEGYPAAEMKHGPIALIDQFMPVVIIAPTSDPNYRKLVSNIEEASAHGGGGAVRARGGSVIAITEEDNHELDEQCEYVMRVPSTADFLMPLLCVAPLQLMAYYIADMRQCNVDQPRNLAKSVTVE</sequence>
<keyword evidence="7" id="KW-0315">Glutamine amidotransferase</keyword>
<dbReference type="Pfam" id="PF13522">
    <property type="entry name" value="GATase_6"/>
    <property type="match status" value="1"/>
</dbReference>
<keyword evidence="5" id="KW-0808">Transferase</keyword>
<keyword evidence="6" id="KW-0677">Repeat</keyword>
<dbReference type="InterPro" id="IPR047084">
    <property type="entry name" value="GFAT_N"/>
</dbReference>
<proteinExistence type="predicted"/>
<dbReference type="PROSITE" id="PS51464">
    <property type="entry name" value="SIS"/>
    <property type="match status" value="2"/>
</dbReference>
<dbReference type="NCBIfam" id="NF001484">
    <property type="entry name" value="PRK00331.1"/>
    <property type="match status" value="1"/>
</dbReference>
<evidence type="ECO:0000256" key="7">
    <source>
        <dbReference type="ARBA" id="ARBA00022962"/>
    </source>
</evidence>
<dbReference type="PaxDb" id="2903-EOD37026"/>
<dbReference type="NCBIfam" id="TIGR01135">
    <property type="entry name" value="glmS"/>
    <property type="match status" value="1"/>
</dbReference>
<reference evidence="11" key="2">
    <citation type="submission" date="2024-10" db="UniProtKB">
        <authorList>
            <consortium name="EnsemblProtists"/>
        </authorList>
    </citation>
    <scope>IDENTIFICATION</scope>
</reference>
<dbReference type="HOGENOM" id="CLU_012520_5_2_1"/>
<name>A0A0D3KMP1_EMIH1</name>
<evidence type="ECO:0000259" key="10">
    <source>
        <dbReference type="PROSITE" id="PS51464"/>
    </source>
</evidence>
<dbReference type="EC" id="2.6.1.16" evidence="2"/>
<dbReference type="PANTHER" id="PTHR10937">
    <property type="entry name" value="GLUCOSAMINE--FRUCTOSE-6-PHOSPHATE AMINOTRANSFERASE, ISOMERIZING"/>
    <property type="match status" value="1"/>
</dbReference>
<dbReference type="InterPro" id="IPR046348">
    <property type="entry name" value="SIS_dom_sf"/>
</dbReference>
<keyword evidence="12" id="KW-1185">Reference proteome</keyword>
<dbReference type="SUPFAM" id="SSF56235">
    <property type="entry name" value="N-terminal nucleophile aminohydrolases (Ntn hydrolases)"/>
    <property type="match status" value="1"/>
</dbReference>
<dbReference type="InterPro" id="IPR035490">
    <property type="entry name" value="GlmS/FrlB_SIS"/>
</dbReference>
<protein>
    <recommendedName>
        <fullName evidence="3">Glutamine--fructose-6-phosphate aminotransferase [isomerizing]</fullName>
        <ecNumber evidence="2">2.6.1.16</ecNumber>
    </recommendedName>
</protein>
<dbReference type="InterPro" id="IPR035466">
    <property type="entry name" value="GlmS/AgaS_SIS"/>
</dbReference>
<evidence type="ECO:0000256" key="8">
    <source>
        <dbReference type="SAM" id="MobiDB-lite"/>
    </source>
</evidence>
<dbReference type="InterPro" id="IPR005855">
    <property type="entry name" value="GFAT"/>
</dbReference>
<dbReference type="SUPFAM" id="SSF53697">
    <property type="entry name" value="SIS domain"/>
    <property type="match status" value="1"/>
</dbReference>
<dbReference type="CDD" id="cd05009">
    <property type="entry name" value="SIS_GlmS_GlmD_2"/>
    <property type="match status" value="1"/>
</dbReference>
<evidence type="ECO:0000256" key="2">
    <source>
        <dbReference type="ARBA" id="ARBA00012916"/>
    </source>
</evidence>
<dbReference type="GO" id="GO:0006487">
    <property type="term" value="P:protein N-linked glycosylation"/>
    <property type="evidence" value="ECO:0007669"/>
    <property type="project" value="TreeGrafter"/>
</dbReference>
<dbReference type="GeneID" id="17282296"/>
<dbReference type="OMA" id="GCTAKYW"/>
<evidence type="ECO:0000256" key="4">
    <source>
        <dbReference type="ARBA" id="ARBA00022576"/>
    </source>
</evidence>
<dbReference type="GO" id="GO:0004360">
    <property type="term" value="F:glutamine-fructose-6-phosphate transaminase (isomerizing) activity"/>
    <property type="evidence" value="ECO:0007669"/>
    <property type="project" value="UniProtKB-EC"/>
</dbReference>
<dbReference type="KEGG" id="ehx:EMIHUDRAFT_429133"/>
<feature type="domain" description="SIS" evidence="10">
    <location>
        <begin position="464"/>
        <end position="607"/>
    </location>
</feature>
<dbReference type="eggNOG" id="KOG1268">
    <property type="taxonomic scope" value="Eukaryota"/>
</dbReference>
<dbReference type="GO" id="GO:0006047">
    <property type="term" value="P:UDP-N-acetylglucosamine metabolic process"/>
    <property type="evidence" value="ECO:0007669"/>
    <property type="project" value="TreeGrafter"/>
</dbReference>
<dbReference type="PROSITE" id="PS51278">
    <property type="entry name" value="GATASE_TYPE_2"/>
    <property type="match status" value="1"/>
</dbReference>
<evidence type="ECO:0000313" key="12">
    <source>
        <dbReference type="Proteomes" id="UP000013827"/>
    </source>
</evidence>
<dbReference type="Gene3D" id="3.40.50.10490">
    <property type="entry name" value="Glucose-6-phosphate isomerase like protein, domain 1"/>
    <property type="match status" value="2"/>
</dbReference>
<feature type="domain" description="Glutamine amidotransferase type-2" evidence="9">
    <location>
        <begin position="2"/>
        <end position="237"/>
    </location>
</feature>
<dbReference type="RefSeq" id="XP_005789455.1">
    <property type="nucleotide sequence ID" value="XM_005789398.1"/>
</dbReference>
<dbReference type="GO" id="GO:0006002">
    <property type="term" value="P:fructose 6-phosphate metabolic process"/>
    <property type="evidence" value="ECO:0007669"/>
    <property type="project" value="TreeGrafter"/>
</dbReference>